<reference evidence="8" key="1">
    <citation type="submission" date="2019-01" db="EMBL/GenBank/DDBJ databases">
        <title>Genomic signatures and co-occurrence patterns of the ultra-small Saccharimodia (Patescibacteria phylum) suggest a symbiotic lifestyle.</title>
        <authorList>
            <person name="Lemos L."/>
            <person name="Medeiros J."/>
            <person name="Andreote F."/>
            <person name="Fernandes G."/>
            <person name="Varani A."/>
            <person name="Oliveira G."/>
            <person name="Pylro V."/>
        </authorList>
    </citation>
    <scope>NUCLEOTIDE SEQUENCE [LARGE SCALE GENOMIC DNA]</scope>
    <source>
        <strain evidence="8">AMD01</strain>
    </source>
</reference>
<dbReference type="Proteomes" id="UP000289269">
    <property type="component" value="Unassembled WGS sequence"/>
</dbReference>
<dbReference type="InterPro" id="IPR041711">
    <property type="entry name" value="Met-tRNA-FMT_N"/>
</dbReference>
<accession>A0A4Q0AKD6</accession>
<dbReference type="AlphaFoldDB" id="A0A4Q0AKD6"/>
<evidence type="ECO:0000313" key="9">
    <source>
        <dbReference type="Proteomes" id="UP000289269"/>
    </source>
</evidence>
<evidence type="ECO:0000259" key="6">
    <source>
        <dbReference type="Pfam" id="PF00551"/>
    </source>
</evidence>
<dbReference type="Pfam" id="PF00551">
    <property type="entry name" value="Formyl_trans_N"/>
    <property type="match status" value="1"/>
</dbReference>
<dbReference type="SUPFAM" id="SSF53328">
    <property type="entry name" value="Formyltransferase"/>
    <property type="match status" value="1"/>
</dbReference>
<comment type="function">
    <text evidence="5">Attaches a formyl group to the free amino group of methionyl-tRNA(fMet). The formyl group appears to play a dual role in the initiator identity of N-formylmethionyl-tRNA by promoting its recognition by IF2 and preventing the misappropriation of this tRNA by the elongation apparatus.</text>
</comment>
<evidence type="ECO:0000313" key="8">
    <source>
        <dbReference type="EMBL" id="RWZ79833.1"/>
    </source>
</evidence>
<gene>
    <name evidence="5 8" type="primary">fmt</name>
    <name evidence="8" type="ORF">EOT04_00380</name>
</gene>
<dbReference type="InterPro" id="IPR005794">
    <property type="entry name" value="Fmt"/>
</dbReference>
<protein>
    <recommendedName>
        <fullName evidence="2 5">Methionyl-tRNA formyltransferase</fullName>
        <ecNumber evidence="2 5">2.1.2.9</ecNumber>
    </recommendedName>
</protein>
<dbReference type="InterPro" id="IPR002376">
    <property type="entry name" value="Formyl_transf_N"/>
</dbReference>
<dbReference type="EMBL" id="SCKW01000002">
    <property type="protein sequence ID" value="RWZ79833.1"/>
    <property type="molecule type" value="Genomic_DNA"/>
</dbReference>
<proteinExistence type="inferred from homology"/>
<evidence type="ECO:0000256" key="2">
    <source>
        <dbReference type="ARBA" id="ARBA00012261"/>
    </source>
</evidence>
<evidence type="ECO:0000256" key="5">
    <source>
        <dbReference type="HAMAP-Rule" id="MF_00182"/>
    </source>
</evidence>
<evidence type="ECO:0000256" key="3">
    <source>
        <dbReference type="ARBA" id="ARBA00022679"/>
    </source>
</evidence>
<dbReference type="InterPro" id="IPR011034">
    <property type="entry name" value="Formyl_transferase-like_C_sf"/>
</dbReference>
<dbReference type="InterPro" id="IPR005793">
    <property type="entry name" value="Formyl_trans_C"/>
</dbReference>
<sequence length="297" mass="32269">MNKSLPLVFFGTENFSLPSLEALISGGYNVAAVVTRPDSRRGRGQRINEPAVKKLAQAAGIKLIQPLVFDDDLLKKLASLRPEAGVLVAYGKIIPQKVLRQFKTGIINAHPSLLPKYRGPSPIESAILNGDRTTGITIMRLSESMDAGPIYAQKTYGLSGNETRPALYGELAKLAADLLLEYLPAILGGKIQPVAQNEVAASYCKLLSRVDGIINPKRETAEQIERKVRAYLGYPKTRLRLLSHPVVITRAHPAGLPAESPLVIKCANNTFLAIDELIAPSGRRVSGADFLRGYRPL</sequence>
<dbReference type="Pfam" id="PF02911">
    <property type="entry name" value="Formyl_trans_C"/>
    <property type="match status" value="1"/>
</dbReference>
<dbReference type="InterPro" id="IPR036477">
    <property type="entry name" value="Formyl_transf_N_sf"/>
</dbReference>
<dbReference type="Gene3D" id="3.40.50.12230">
    <property type="match status" value="1"/>
</dbReference>
<dbReference type="SUPFAM" id="SSF50486">
    <property type="entry name" value="FMT C-terminal domain-like"/>
    <property type="match status" value="1"/>
</dbReference>
<comment type="similarity">
    <text evidence="1 5">Belongs to the Fmt family.</text>
</comment>
<comment type="catalytic activity">
    <reaction evidence="5">
        <text>L-methionyl-tRNA(fMet) + (6R)-10-formyltetrahydrofolate = N-formyl-L-methionyl-tRNA(fMet) + (6S)-5,6,7,8-tetrahydrofolate + H(+)</text>
        <dbReference type="Rhea" id="RHEA:24380"/>
        <dbReference type="Rhea" id="RHEA-COMP:9952"/>
        <dbReference type="Rhea" id="RHEA-COMP:9953"/>
        <dbReference type="ChEBI" id="CHEBI:15378"/>
        <dbReference type="ChEBI" id="CHEBI:57453"/>
        <dbReference type="ChEBI" id="CHEBI:78530"/>
        <dbReference type="ChEBI" id="CHEBI:78844"/>
        <dbReference type="ChEBI" id="CHEBI:195366"/>
        <dbReference type="EC" id="2.1.2.9"/>
    </reaction>
</comment>
<keyword evidence="9" id="KW-1185">Reference proteome</keyword>
<dbReference type="GO" id="GO:0004479">
    <property type="term" value="F:methionyl-tRNA formyltransferase activity"/>
    <property type="evidence" value="ECO:0007669"/>
    <property type="project" value="UniProtKB-UniRule"/>
</dbReference>
<feature type="domain" description="Formyl transferase C-terminal" evidence="7">
    <location>
        <begin position="211"/>
        <end position="295"/>
    </location>
</feature>
<evidence type="ECO:0000259" key="7">
    <source>
        <dbReference type="Pfam" id="PF02911"/>
    </source>
</evidence>
<evidence type="ECO:0000256" key="1">
    <source>
        <dbReference type="ARBA" id="ARBA00010699"/>
    </source>
</evidence>
<dbReference type="PANTHER" id="PTHR11138:SF5">
    <property type="entry name" value="METHIONYL-TRNA FORMYLTRANSFERASE, MITOCHONDRIAL"/>
    <property type="match status" value="1"/>
</dbReference>
<dbReference type="HAMAP" id="MF_00182">
    <property type="entry name" value="Formyl_trans"/>
    <property type="match status" value="1"/>
</dbReference>
<dbReference type="PANTHER" id="PTHR11138">
    <property type="entry name" value="METHIONYL-TRNA FORMYLTRANSFERASE"/>
    <property type="match status" value="1"/>
</dbReference>
<evidence type="ECO:0000256" key="4">
    <source>
        <dbReference type="ARBA" id="ARBA00022917"/>
    </source>
</evidence>
<keyword evidence="4 5" id="KW-0648">Protein biosynthesis</keyword>
<comment type="caution">
    <text evidence="8">The sequence shown here is derived from an EMBL/GenBank/DDBJ whole genome shotgun (WGS) entry which is preliminary data.</text>
</comment>
<feature type="domain" description="Formyl transferase N-terminal" evidence="6">
    <location>
        <begin position="9"/>
        <end position="181"/>
    </location>
</feature>
<dbReference type="EC" id="2.1.2.9" evidence="2 5"/>
<name>A0A4Q0AKD6_9BACT</name>
<dbReference type="NCBIfam" id="TIGR00460">
    <property type="entry name" value="fmt"/>
    <property type="match status" value="1"/>
</dbReference>
<dbReference type="CDD" id="cd08646">
    <property type="entry name" value="FMT_core_Met-tRNA-FMT_N"/>
    <property type="match status" value="1"/>
</dbReference>
<keyword evidence="3 5" id="KW-0808">Transferase</keyword>
<dbReference type="GO" id="GO:0005829">
    <property type="term" value="C:cytosol"/>
    <property type="evidence" value="ECO:0007669"/>
    <property type="project" value="TreeGrafter"/>
</dbReference>
<feature type="binding site" evidence="5">
    <location>
        <begin position="112"/>
        <end position="115"/>
    </location>
    <ligand>
        <name>(6S)-5,6,7,8-tetrahydrofolate</name>
        <dbReference type="ChEBI" id="CHEBI:57453"/>
    </ligand>
</feature>
<organism evidence="8 9">
    <name type="scientific">Candidatus Chaera renei</name>
    <dbReference type="NCBI Taxonomy" id="2506947"/>
    <lineage>
        <taxon>Bacteria</taxon>
        <taxon>Candidatus Saccharimonadota</taxon>
        <taxon>Candidatus Saccharimonadia</taxon>
        <taxon>Candidatus Saccharimonadales</taxon>
        <taxon>Candidatus Saccharimonadaceae</taxon>
        <taxon>Candidatus Chaera</taxon>
    </lineage>
</organism>